<organism evidence="1 2">
    <name type="scientific">Exidia glandulosa HHB12029</name>
    <dbReference type="NCBI Taxonomy" id="1314781"/>
    <lineage>
        <taxon>Eukaryota</taxon>
        <taxon>Fungi</taxon>
        <taxon>Dikarya</taxon>
        <taxon>Basidiomycota</taxon>
        <taxon>Agaricomycotina</taxon>
        <taxon>Agaricomycetes</taxon>
        <taxon>Auriculariales</taxon>
        <taxon>Exidiaceae</taxon>
        <taxon>Exidia</taxon>
    </lineage>
</organism>
<sequence length="127" mass="14225">MLYARHTHQALVVPSVTLTRFFFDLTCAFSRPHALPGLSTSPTLDRYSISDNTTPILLYLQACGASVVQAHEARPPTDYARLSSYSFADGNNDRKWLSWQATASASALPTAYVVRLRHLERRVKLVM</sequence>
<dbReference type="AlphaFoldDB" id="A0A165LRQ3"/>
<dbReference type="InParanoid" id="A0A165LRQ3"/>
<protein>
    <submittedName>
        <fullName evidence="1">Uncharacterized protein</fullName>
    </submittedName>
</protein>
<proteinExistence type="predicted"/>
<reference evidence="1 2" key="1">
    <citation type="journal article" date="2016" name="Mol. Biol. Evol.">
        <title>Comparative Genomics of Early-Diverging Mushroom-Forming Fungi Provides Insights into the Origins of Lignocellulose Decay Capabilities.</title>
        <authorList>
            <person name="Nagy L.G."/>
            <person name="Riley R."/>
            <person name="Tritt A."/>
            <person name="Adam C."/>
            <person name="Daum C."/>
            <person name="Floudas D."/>
            <person name="Sun H."/>
            <person name="Yadav J.S."/>
            <person name="Pangilinan J."/>
            <person name="Larsson K.H."/>
            <person name="Matsuura K."/>
            <person name="Barry K."/>
            <person name="Labutti K."/>
            <person name="Kuo R."/>
            <person name="Ohm R.A."/>
            <person name="Bhattacharya S.S."/>
            <person name="Shirouzu T."/>
            <person name="Yoshinaga Y."/>
            <person name="Martin F.M."/>
            <person name="Grigoriev I.V."/>
            <person name="Hibbett D.S."/>
        </authorList>
    </citation>
    <scope>NUCLEOTIDE SEQUENCE [LARGE SCALE GENOMIC DNA]</scope>
    <source>
        <strain evidence="1 2">HHB12029</strain>
    </source>
</reference>
<evidence type="ECO:0000313" key="1">
    <source>
        <dbReference type="EMBL" id="KZV98227.1"/>
    </source>
</evidence>
<evidence type="ECO:0000313" key="2">
    <source>
        <dbReference type="Proteomes" id="UP000077266"/>
    </source>
</evidence>
<dbReference type="EMBL" id="KV425921">
    <property type="protein sequence ID" value="KZV98227.1"/>
    <property type="molecule type" value="Genomic_DNA"/>
</dbReference>
<dbReference type="Proteomes" id="UP000077266">
    <property type="component" value="Unassembled WGS sequence"/>
</dbReference>
<accession>A0A165LRQ3</accession>
<keyword evidence="2" id="KW-1185">Reference proteome</keyword>
<gene>
    <name evidence="1" type="ORF">EXIGLDRAFT_321718</name>
</gene>
<name>A0A165LRQ3_EXIGL</name>